<accession>A0ABD5F2W6</accession>
<dbReference type="AlphaFoldDB" id="A0ABD5F2W6"/>
<evidence type="ECO:0000313" key="1">
    <source>
        <dbReference type="EMBL" id="MDT0440928.1"/>
    </source>
</evidence>
<proteinExistence type="predicted"/>
<organism evidence="1 2">
    <name type="scientific">Streptomyces doudnae</name>
    <dbReference type="NCBI Taxonomy" id="3075536"/>
    <lineage>
        <taxon>Bacteria</taxon>
        <taxon>Bacillati</taxon>
        <taxon>Actinomycetota</taxon>
        <taxon>Actinomycetes</taxon>
        <taxon>Kitasatosporales</taxon>
        <taxon>Streptomycetaceae</taxon>
        <taxon>Streptomyces</taxon>
    </lineage>
</organism>
<name>A0ABD5F2W6_9ACTN</name>
<feature type="non-terminal residue" evidence="1">
    <location>
        <position position="135"/>
    </location>
</feature>
<evidence type="ECO:0000313" key="2">
    <source>
        <dbReference type="Proteomes" id="UP001183535"/>
    </source>
</evidence>
<dbReference type="Proteomes" id="UP001183535">
    <property type="component" value="Unassembled WGS sequence"/>
</dbReference>
<sequence length="135" mass="13665">VPPTLDAAPITIDPAALAHAADSGLMELLTPDMGGTHVDLAVLTEAHGYAASSVPIADLAIAAWLLSSAGIDTNDSLTGAAQSGGHRSSPVPMAADLTTVAVGRHVGEKEYLTLVSAPSLVAMSTLDLTRSWARV</sequence>
<dbReference type="RefSeq" id="WP_311639127.1">
    <property type="nucleotide sequence ID" value="NZ_JAVRES010000378.1"/>
</dbReference>
<protein>
    <submittedName>
        <fullName evidence="1">Uncharacterized protein</fullName>
    </submittedName>
</protein>
<dbReference type="EMBL" id="JAVRES010000378">
    <property type="protein sequence ID" value="MDT0440928.1"/>
    <property type="molecule type" value="Genomic_DNA"/>
</dbReference>
<comment type="caution">
    <text evidence="1">The sequence shown here is derived from an EMBL/GenBank/DDBJ whole genome shotgun (WGS) entry which is preliminary data.</text>
</comment>
<reference evidence="2" key="1">
    <citation type="submission" date="2023-07" db="EMBL/GenBank/DDBJ databases">
        <title>30 novel species of actinomycetes from the DSMZ collection.</title>
        <authorList>
            <person name="Nouioui I."/>
        </authorList>
    </citation>
    <scope>NUCLEOTIDE SEQUENCE [LARGE SCALE GENOMIC DNA]</scope>
    <source>
        <strain evidence="2">DSM 41981</strain>
    </source>
</reference>
<gene>
    <name evidence="1" type="ORF">RM877_40500</name>
</gene>
<feature type="non-terminal residue" evidence="1">
    <location>
        <position position="1"/>
    </location>
</feature>
<keyword evidence="2" id="KW-1185">Reference proteome</keyword>